<dbReference type="PANTHER" id="PTHR35807">
    <property type="entry name" value="TRANSCRIPTIONAL REGULATOR REDD-RELATED"/>
    <property type="match status" value="1"/>
</dbReference>
<evidence type="ECO:0000313" key="2">
    <source>
        <dbReference type="EMBL" id="BCK78970.1"/>
    </source>
</evidence>
<organism evidence="2 3">
    <name type="scientific">Vescimonas fastidiosa</name>
    <dbReference type="NCBI Taxonomy" id="2714353"/>
    <lineage>
        <taxon>Bacteria</taxon>
        <taxon>Bacillati</taxon>
        <taxon>Bacillota</taxon>
        <taxon>Clostridia</taxon>
        <taxon>Eubacteriales</taxon>
        <taxon>Oscillospiraceae</taxon>
        <taxon>Vescimonas</taxon>
    </lineage>
</organism>
<evidence type="ECO:0000259" key="1">
    <source>
        <dbReference type="SMART" id="SM01043"/>
    </source>
</evidence>
<sequence length="369" mass="41861">MLSITFMGQTQFLLDGVDVSGQISSKSAAILALILMNSSRQMRRSDLIGFLWGESEDDAAKYNLRFNLWQIKKTLVQADGEPFLLVSKDVVGINPHFSFRCDIVEIEQADPETMDSIGELKHLLSLFRGDFLENCSLHNCDGFLEHIILRRYYLENRKLVVYHRLIHLTYENKLYDDCLQLLSACEEIDPYNEDIVQIRLEILLQRNARREAAQYYQMFCSRLLRDVGVEPSVKLQELSKHLHLQESKEPRGRVLHLEVCTVPSLPGGWMSQVLRALYGCGQVNWADYLTAQQLSDLAYFRPELGECLCAPVPLVRIAEAFMDLICALCAGDSIQKLEIQSVNGAPLDDLSRDVAAVLQMKCGSSLVLL</sequence>
<dbReference type="InterPro" id="IPR011990">
    <property type="entry name" value="TPR-like_helical_dom_sf"/>
</dbReference>
<gene>
    <name evidence="2" type="ORF">MM35RIKEN_11620</name>
</gene>
<dbReference type="GO" id="GO:0003677">
    <property type="term" value="F:DNA binding"/>
    <property type="evidence" value="ECO:0007669"/>
    <property type="project" value="InterPro"/>
</dbReference>
<dbReference type="InterPro" id="IPR005158">
    <property type="entry name" value="BTAD"/>
</dbReference>
<protein>
    <recommendedName>
        <fullName evidence="1">Bacterial transcriptional activator domain-containing protein</fullName>
    </recommendedName>
</protein>
<dbReference type="AlphaFoldDB" id="A0A810PSW3"/>
<dbReference type="RefSeq" id="WP_212820089.1">
    <property type="nucleotide sequence ID" value="NZ_AP023415.1"/>
</dbReference>
<dbReference type="SMART" id="SM01043">
    <property type="entry name" value="BTAD"/>
    <property type="match status" value="1"/>
</dbReference>
<dbReference type="SUPFAM" id="SSF48452">
    <property type="entry name" value="TPR-like"/>
    <property type="match status" value="1"/>
</dbReference>
<name>A0A810PSW3_9FIRM</name>
<keyword evidence="3" id="KW-1185">Reference proteome</keyword>
<dbReference type="InterPro" id="IPR036388">
    <property type="entry name" value="WH-like_DNA-bd_sf"/>
</dbReference>
<dbReference type="KEGG" id="vfa:MM35RIKEN_11620"/>
<accession>A0A810PSW3</accession>
<reference evidence="2" key="1">
    <citation type="submission" date="2020-09" db="EMBL/GenBank/DDBJ databases">
        <title>New species isolated from human feces.</title>
        <authorList>
            <person name="Kitahara M."/>
            <person name="Shigeno Y."/>
            <person name="Shime M."/>
            <person name="Matsumoto Y."/>
            <person name="Nakamura S."/>
            <person name="Motooka D."/>
            <person name="Fukuoka S."/>
            <person name="Nishikawa H."/>
            <person name="Benno Y."/>
        </authorList>
    </citation>
    <scope>NUCLEOTIDE SEQUENCE</scope>
    <source>
        <strain evidence="2">MM35</strain>
    </source>
</reference>
<proteinExistence type="predicted"/>
<dbReference type="Gene3D" id="1.25.40.10">
    <property type="entry name" value="Tetratricopeptide repeat domain"/>
    <property type="match status" value="1"/>
</dbReference>
<feature type="domain" description="Bacterial transcriptional activator" evidence="1">
    <location>
        <begin position="101"/>
        <end position="243"/>
    </location>
</feature>
<dbReference type="InterPro" id="IPR051677">
    <property type="entry name" value="AfsR-DnrI-RedD_regulator"/>
</dbReference>
<evidence type="ECO:0000313" key="3">
    <source>
        <dbReference type="Proteomes" id="UP000681343"/>
    </source>
</evidence>
<dbReference type="Proteomes" id="UP000681343">
    <property type="component" value="Chromosome"/>
</dbReference>
<dbReference type="Gene3D" id="1.10.10.10">
    <property type="entry name" value="Winged helix-like DNA-binding domain superfamily/Winged helix DNA-binding domain"/>
    <property type="match status" value="1"/>
</dbReference>
<dbReference type="Pfam" id="PF03704">
    <property type="entry name" value="BTAD"/>
    <property type="match status" value="1"/>
</dbReference>
<dbReference type="GO" id="GO:0006355">
    <property type="term" value="P:regulation of DNA-templated transcription"/>
    <property type="evidence" value="ECO:0007669"/>
    <property type="project" value="InterPro"/>
</dbReference>
<dbReference type="SUPFAM" id="SSF46894">
    <property type="entry name" value="C-terminal effector domain of the bipartite response regulators"/>
    <property type="match status" value="1"/>
</dbReference>
<dbReference type="InterPro" id="IPR016032">
    <property type="entry name" value="Sig_transdc_resp-reg_C-effctor"/>
</dbReference>
<dbReference type="PANTHER" id="PTHR35807:SF2">
    <property type="entry name" value="TRANSCRIPTIONAL ACTIVATOR DOMAIN"/>
    <property type="match status" value="1"/>
</dbReference>
<dbReference type="EMBL" id="AP023415">
    <property type="protein sequence ID" value="BCK78970.1"/>
    <property type="molecule type" value="Genomic_DNA"/>
</dbReference>